<keyword evidence="7" id="KW-1185">Reference proteome</keyword>
<sequence length="1056" mass="115584">MNDSPIITHTAVAAAHLATPRGRQLFPPQQQQQQPRGPTSDSPIRQQHRDPYHTDDFLSSLSPRTAVDAFRSPTGALKACMDAATPAEQAFATRVAIASKSIQEWLDELSAWPWPSAGGSAGFEVPGSKRKRLSRSDGELLRSPDLDAEGGEEPQNNIDKMYLGSLLATEVTAYERRIDEIGRDMEELDVEEIKNQVLHNHIMPLSRPCSPMPGTNSVASSSLSAYVRMDDLTALLTATTIRTLPNLSRLTRLLNLWSLRLIVLRRIPIFFESLADGEIALQSGWNAIGLNEKTDISGSPRAAVSAKLSRKEFDVMKKILERKIAHAGRDLDAMLDILEGWEDTLPNEWLDRMDALERRYGEWAVICERQIRDSDWAKFMKETVAISPTKGRNATDDHGVDEHTESNVDPVGPLASSPPTTPHNIVSPIPKAIRGNLFGPKLMPRKRSLSPDSDGLPETQTPILSSSFQEDQTPVIKVHFASEDSDEAVSHDGTVESSWARPEDTRRIERDESVNEIQHASGPLYGRGDDEPEEKNDLAQNYNNQTDDDDENQLQKSVNRYSEAKDIYSQPDLSDFEFDSEDYSMDDVPEPELPTLPRTRRDSEVSNSSTILHGDQSGFMDFSSDQPDHGTPERPRNVPGMGIGGVRSDDLSPPSSPNFRSSTRSQSVSFADMPTVAEISDDDSLPHTPNRSSIISLDDDLPPPREAASSSKPSIISADDQLRQQISDILESVPAKIRLTSEPSSAINLNPPDFTIPHARNNKPQKPSADAAASSSSSLSMQQQQKQQQQQRSHSSLSTRTSSSSRAGTPSFTLAPAYARNARPRQWGGSTTNQEIRLYHLSRSNGEAPIKLHIRCVGEKGERVMVRVGGGWADLGEYLKEYASHHGRRSQGGAAGESKVEVKDLPRVPMSSRAATAMGGGSSPPSRPASAMDGGSSFQSPMRGLNVRKTRRITPLSAASLAEAAIGGPASDPASARSSSRLSWTEEDSSLGMAGPRAKHKEMSEEKLAWVKSIEERVRIASSDRSRLSDGGGMEGGKFGEMGKVGATKRLFRRQG</sequence>
<dbReference type="Gene3D" id="3.30.920.20">
    <property type="entry name" value="Gas2-like domain"/>
    <property type="match status" value="1"/>
</dbReference>
<reference evidence="6" key="1">
    <citation type="submission" date="2023-06" db="EMBL/GenBank/DDBJ databases">
        <title>Genome-scale phylogeny and comparative genomics of the fungal order Sordariales.</title>
        <authorList>
            <consortium name="Lawrence Berkeley National Laboratory"/>
            <person name="Hensen N."/>
            <person name="Bonometti L."/>
            <person name="Westerberg I."/>
            <person name="Brannstrom I.O."/>
            <person name="Guillou S."/>
            <person name="Cros-Aarteil S."/>
            <person name="Calhoun S."/>
            <person name="Haridas S."/>
            <person name="Kuo A."/>
            <person name="Mondo S."/>
            <person name="Pangilinan J."/>
            <person name="Riley R."/>
            <person name="LaButti K."/>
            <person name="Andreopoulos B."/>
            <person name="Lipzen A."/>
            <person name="Chen C."/>
            <person name="Yanf M."/>
            <person name="Daum C."/>
            <person name="Ng V."/>
            <person name="Clum A."/>
            <person name="Steindorff A."/>
            <person name="Ohm R."/>
            <person name="Martin F."/>
            <person name="Silar P."/>
            <person name="Natvig D."/>
            <person name="Lalanne C."/>
            <person name="Gautier V."/>
            <person name="Ament-velasquez S.L."/>
            <person name="Kruys A."/>
            <person name="Hutchinson M.I."/>
            <person name="Powell A.J."/>
            <person name="Barry K."/>
            <person name="Miller A.N."/>
            <person name="Grigoriev I.V."/>
            <person name="Debuchy R."/>
            <person name="Gladieux P."/>
            <person name="Thoren M.H."/>
            <person name="Johannesson H."/>
        </authorList>
    </citation>
    <scope>NUCLEOTIDE SEQUENCE</scope>
    <source>
        <strain evidence="6">SMH3391-2</strain>
    </source>
</reference>
<dbReference type="SUPFAM" id="SSF143575">
    <property type="entry name" value="GAS2 domain-like"/>
    <property type="match status" value="1"/>
</dbReference>
<feature type="region of interest" description="Disordered" evidence="4">
    <location>
        <begin position="887"/>
        <end position="947"/>
    </location>
</feature>
<evidence type="ECO:0000256" key="3">
    <source>
        <dbReference type="ARBA" id="ARBA00023212"/>
    </source>
</evidence>
<feature type="compositionally biased region" description="Low complexity" evidence="4">
    <location>
        <begin position="707"/>
        <end position="718"/>
    </location>
</feature>
<dbReference type="InterPro" id="IPR003108">
    <property type="entry name" value="GAR_dom"/>
</dbReference>
<feature type="compositionally biased region" description="Basic and acidic residues" evidence="4">
    <location>
        <begin position="47"/>
        <end position="56"/>
    </location>
</feature>
<feature type="compositionally biased region" description="Polar residues" evidence="4">
    <location>
        <begin position="458"/>
        <end position="472"/>
    </location>
</feature>
<accession>A0AA39WID4</accession>
<keyword evidence="3" id="KW-0206">Cytoskeleton</keyword>
<dbReference type="InterPro" id="IPR036534">
    <property type="entry name" value="GAR_dom_sf"/>
</dbReference>
<feature type="compositionally biased region" description="Basic and acidic residues" evidence="4">
    <location>
        <begin position="134"/>
        <end position="145"/>
    </location>
</feature>
<feature type="region of interest" description="Disordered" evidence="4">
    <location>
        <begin position="26"/>
        <end position="59"/>
    </location>
</feature>
<evidence type="ECO:0000256" key="1">
    <source>
        <dbReference type="ARBA" id="ARBA00004245"/>
    </source>
</evidence>
<name>A0AA39WID4_9PEZI</name>
<feature type="region of interest" description="Disordered" evidence="4">
    <location>
        <begin position="743"/>
        <end position="831"/>
    </location>
</feature>
<feature type="compositionally biased region" description="Low complexity" evidence="4">
    <location>
        <begin position="774"/>
        <end position="805"/>
    </location>
</feature>
<dbReference type="Proteomes" id="UP001174934">
    <property type="component" value="Unassembled WGS sequence"/>
</dbReference>
<feature type="region of interest" description="Disordered" evidence="4">
    <location>
        <begin position="388"/>
        <end position="718"/>
    </location>
</feature>
<dbReference type="PROSITE" id="PS51460">
    <property type="entry name" value="GAR"/>
    <property type="match status" value="1"/>
</dbReference>
<feature type="compositionally biased region" description="Gly residues" evidence="4">
    <location>
        <begin position="1030"/>
        <end position="1040"/>
    </location>
</feature>
<gene>
    <name evidence="6" type="ORF">B0T17DRAFT_510492</name>
</gene>
<feature type="region of interest" description="Disordered" evidence="4">
    <location>
        <begin position="964"/>
        <end position="1006"/>
    </location>
</feature>
<feature type="region of interest" description="Disordered" evidence="4">
    <location>
        <begin position="118"/>
        <end position="155"/>
    </location>
</feature>
<protein>
    <recommendedName>
        <fullName evidence="5">GAR domain-containing protein</fullName>
    </recommendedName>
</protein>
<feature type="compositionally biased region" description="Polar residues" evidence="4">
    <location>
        <begin position="657"/>
        <end position="669"/>
    </location>
</feature>
<dbReference type="EMBL" id="JAULSR010000006">
    <property type="protein sequence ID" value="KAK0615929.1"/>
    <property type="molecule type" value="Genomic_DNA"/>
</dbReference>
<evidence type="ECO:0000256" key="4">
    <source>
        <dbReference type="SAM" id="MobiDB-lite"/>
    </source>
</evidence>
<dbReference type="AlphaFoldDB" id="A0AA39WID4"/>
<dbReference type="Pfam" id="PF02187">
    <property type="entry name" value="GAS2"/>
    <property type="match status" value="1"/>
</dbReference>
<evidence type="ECO:0000313" key="6">
    <source>
        <dbReference type="EMBL" id="KAK0615929.1"/>
    </source>
</evidence>
<dbReference type="GO" id="GO:0005856">
    <property type="term" value="C:cytoskeleton"/>
    <property type="evidence" value="ECO:0007669"/>
    <property type="project" value="UniProtKB-SubCell"/>
</dbReference>
<feature type="compositionally biased region" description="Acidic residues" evidence="4">
    <location>
        <begin position="574"/>
        <end position="590"/>
    </location>
</feature>
<evidence type="ECO:0000313" key="7">
    <source>
        <dbReference type="Proteomes" id="UP001174934"/>
    </source>
</evidence>
<feature type="compositionally biased region" description="Basic and acidic residues" evidence="4">
    <location>
        <begin position="626"/>
        <end position="636"/>
    </location>
</feature>
<keyword evidence="2" id="KW-0963">Cytoplasm</keyword>
<feature type="compositionally biased region" description="Low complexity" evidence="4">
    <location>
        <begin position="26"/>
        <end position="38"/>
    </location>
</feature>
<comment type="subcellular location">
    <subcellularLocation>
        <location evidence="1">Cytoplasm</location>
        <location evidence="1">Cytoskeleton</location>
    </subcellularLocation>
</comment>
<feature type="compositionally biased region" description="Low complexity" evidence="4">
    <location>
        <begin position="969"/>
        <end position="983"/>
    </location>
</feature>
<comment type="caution">
    <text evidence="6">The sequence shown here is derived from an EMBL/GenBank/DDBJ whole genome shotgun (WGS) entry which is preliminary data.</text>
</comment>
<evidence type="ECO:0000256" key="2">
    <source>
        <dbReference type="ARBA" id="ARBA00022490"/>
    </source>
</evidence>
<dbReference type="GO" id="GO:0008017">
    <property type="term" value="F:microtubule binding"/>
    <property type="evidence" value="ECO:0007669"/>
    <property type="project" value="InterPro"/>
</dbReference>
<feature type="region of interest" description="Disordered" evidence="4">
    <location>
        <begin position="1021"/>
        <end position="1056"/>
    </location>
</feature>
<evidence type="ECO:0000259" key="5">
    <source>
        <dbReference type="PROSITE" id="PS51460"/>
    </source>
</evidence>
<proteinExistence type="predicted"/>
<feature type="compositionally biased region" description="Basic and acidic residues" evidence="4">
    <location>
        <begin position="501"/>
        <end position="513"/>
    </location>
</feature>
<feature type="compositionally biased region" description="Basic and acidic residues" evidence="4">
    <location>
        <begin position="393"/>
        <end position="406"/>
    </location>
</feature>
<feature type="domain" description="GAR" evidence="5">
    <location>
        <begin position="809"/>
        <end position="886"/>
    </location>
</feature>
<organism evidence="6 7">
    <name type="scientific">Bombardia bombarda</name>
    <dbReference type="NCBI Taxonomy" id="252184"/>
    <lineage>
        <taxon>Eukaryota</taxon>
        <taxon>Fungi</taxon>
        <taxon>Dikarya</taxon>
        <taxon>Ascomycota</taxon>
        <taxon>Pezizomycotina</taxon>
        <taxon>Sordariomycetes</taxon>
        <taxon>Sordariomycetidae</taxon>
        <taxon>Sordariales</taxon>
        <taxon>Lasiosphaeriaceae</taxon>
        <taxon>Bombardia</taxon>
    </lineage>
</organism>